<reference evidence="3" key="1">
    <citation type="journal article" date="2023" name="Commun. Biol.">
        <title>Genome analysis of Parmales, the sister group of diatoms, reveals the evolutionary specialization of diatoms from phago-mixotrophs to photoautotrophs.</title>
        <authorList>
            <person name="Ban H."/>
            <person name="Sato S."/>
            <person name="Yoshikawa S."/>
            <person name="Yamada K."/>
            <person name="Nakamura Y."/>
            <person name="Ichinomiya M."/>
            <person name="Sato N."/>
            <person name="Blanc-Mathieu R."/>
            <person name="Endo H."/>
            <person name="Kuwata A."/>
            <person name="Ogata H."/>
        </authorList>
    </citation>
    <scope>NUCLEOTIDE SEQUENCE [LARGE SCALE GENOMIC DNA]</scope>
    <source>
        <strain evidence="3">NIES 3701</strain>
    </source>
</reference>
<dbReference type="Proteomes" id="UP001165085">
    <property type="component" value="Unassembled WGS sequence"/>
</dbReference>
<dbReference type="AlphaFoldDB" id="A0A9W7A145"/>
<dbReference type="OrthoDB" id="10546239at2759"/>
<feature type="compositionally biased region" description="Pro residues" evidence="1">
    <location>
        <begin position="30"/>
        <end position="39"/>
    </location>
</feature>
<feature type="compositionally biased region" description="Basic and acidic residues" evidence="1">
    <location>
        <begin position="122"/>
        <end position="144"/>
    </location>
</feature>
<feature type="compositionally biased region" description="Pro residues" evidence="1">
    <location>
        <begin position="71"/>
        <end position="83"/>
    </location>
</feature>
<comment type="caution">
    <text evidence="2">The sequence shown here is derived from an EMBL/GenBank/DDBJ whole genome shotgun (WGS) entry which is preliminary data.</text>
</comment>
<evidence type="ECO:0000313" key="2">
    <source>
        <dbReference type="EMBL" id="GMH59485.1"/>
    </source>
</evidence>
<feature type="compositionally biased region" description="Pro residues" evidence="1">
    <location>
        <begin position="52"/>
        <end position="61"/>
    </location>
</feature>
<gene>
    <name evidence="2" type="ORF">TrST_g11499</name>
</gene>
<feature type="compositionally biased region" description="Basic and acidic residues" evidence="1">
    <location>
        <begin position="90"/>
        <end position="102"/>
    </location>
</feature>
<feature type="region of interest" description="Disordered" evidence="1">
    <location>
        <begin position="251"/>
        <end position="273"/>
    </location>
</feature>
<name>A0A9W7A145_9STRA</name>
<protein>
    <submittedName>
        <fullName evidence="2">Uncharacterized protein</fullName>
    </submittedName>
</protein>
<dbReference type="EMBL" id="BRXY01000059">
    <property type="protein sequence ID" value="GMH59485.1"/>
    <property type="molecule type" value="Genomic_DNA"/>
</dbReference>
<proteinExistence type="predicted"/>
<organism evidence="2 3">
    <name type="scientific">Triparma strigata</name>
    <dbReference type="NCBI Taxonomy" id="1606541"/>
    <lineage>
        <taxon>Eukaryota</taxon>
        <taxon>Sar</taxon>
        <taxon>Stramenopiles</taxon>
        <taxon>Ochrophyta</taxon>
        <taxon>Bolidophyceae</taxon>
        <taxon>Parmales</taxon>
        <taxon>Triparmaceae</taxon>
        <taxon>Triparma</taxon>
    </lineage>
</organism>
<feature type="region of interest" description="Disordered" evidence="1">
    <location>
        <begin position="1"/>
        <end position="185"/>
    </location>
</feature>
<feature type="compositionally biased region" description="Basic and acidic residues" evidence="1">
    <location>
        <begin position="151"/>
        <end position="167"/>
    </location>
</feature>
<evidence type="ECO:0000313" key="3">
    <source>
        <dbReference type="Proteomes" id="UP001165085"/>
    </source>
</evidence>
<evidence type="ECO:0000256" key="1">
    <source>
        <dbReference type="SAM" id="MobiDB-lite"/>
    </source>
</evidence>
<accession>A0A9W7A145</accession>
<keyword evidence="3" id="KW-1185">Reference proteome</keyword>
<sequence>MAMNPTNDGGFLERMIRAKKAVSGAHGQGPPAPAAPPPLMGVFNPPGARDGAPPPLMPPPSMDGGQGAPPMSIPPPPSVPPPSGKVGDAGGKEKEKEKETEGSAKPSIASDGSFLQKMLQKAVEEKRAAEEEERKRQEAEERRAATVALDNARREQEAAERLQKSINKESALAENAFGDDSDSEDDEVAYDMATVRKTVAYIFEAKDWKGRLEKLKAKAKLDKRLGFIIDRACPEGKAFISEIQLQEAERMTNLEEEAGEEGENRRRKRQKNN</sequence>